<dbReference type="EMBL" id="HBIV01023662">
    <property type="protein sequence ID" value="CAE0665405.1"/>
    <property type="molecule type" value="Transcribed_RNA"/>
</dbReference>
<gene>
    <name evidence="2" type="ORF">LGLO00237_LOCUS17010</name>
</gene>
<dbReference type="AlphaFoldDB" id="A0A7S4DRK5"/>
<accession>A0A7S4DRK5</accession>
<feature type="region of interest" description="Disordered" evidence="1">
    <location>
        <begin position="1"/>
        <end position="31"/>
    </location>
</feature>
<name>A0A7S4DRK5_9EUKA</name>
<evidence type="ECO:0000313" key="2">
    <source>
        <dbReference type="EMBL" id="CAE0665405.1"/>
    </source>
</evidence>
<organism evidence="2">
    <name type="scientific">Lotharella globosa</name>
    <dbReference type="NCBI Taxonomy" id="91324"/>
    <lineage>
        <taxon>Eukaryota</taxon>
        <taxon>Sar</taxon>
        <taxon>Rhizaria</taxon>
        <taxon>Cercozoa</taxon>
        <taxon>Chlorarachniophyceae</taxon>
        <taxon>Lotharella</taxon>
    </lineage>
</organism>
<reference evidence="2" key="1">
    <citation type="submission" date="2021-01" db="EMBL/GenBank/DDBJ databases">
        <authorList>
            <person name="Corre E."/>
            <person name="Pelletier E."/>
            <person name="Niang G."/>
            <person name="Scheremetjew M."/>
            <person name="Finn R."/>
            <person name="Kale V."/>
            <person name="Holt S."/>
            <person name="Cochrane G."/>
            <person name="Meng A."/>
            <person name="Brown T."/>
            <person name="Cohen L."/>
        </authorList>
    </citation>
    <scope>NUCLEOTIDE SEQUENCE</scope>
    <source>
        <strain evidence="2">CCCM811</strain>
    </source>
</reference>
<protein>
    <submittedName>
        <fullName evidence="2">Uncharacterized protein</fullName>
    </submittedName>
</protein>
<evidence type="ECO:0000256" key="1">
    <source>
        <dbReference type="SAM" id="MobiDB-lite"/>
    </source>
</evidence>
<proteinExistence type="predicted"/>
<feature type="compositionally biased region" description="Polar residues" evidence="1">
    <location>
        <begin position="18"/>
        <end position="31"/>
    </location>
</feature>
<feature type="region of interest" description="Disordered" evidence="1">
    <location>
        <begin position="49"/>
        <end position="78"/>
    </location>
</feature>
<sequence>MRYTTSRTPHTHAPTYPQPTNLTSCPPSPSQVQKQLLAGYDVVGDAKEGAAAAGGGAGAESTAADDGSTKAPQSSSRLAYAREGSSLMKKAWSMQDLKKIPRAVLRGAYIGRDWRQLLRRNPEAPSNLLTPTSSILNLRGTAASMLDVDQQGD</sequence>